<dbReference type="AlphaFoldDB" id="A0A915ED65"/>
<dbReference type="Proteomes" id="UP000887574">
    <property type="component" value="Unplaced"/>
</dbReference>
<feature type="domain" description="Transmembrane protein TMEM132 sixth" evidence="9">
    <location>
        <begin position="356"/>
        <end position="442"/>
    </location>
</feature>
<evidence type="ECO:0000256" key="1">
    <source>
        <dbReference type="ARBA" id="ARBA00004479"/>
    </source>
</evidence>
<organism evidence="10 11">
    <name type="scientific">Ditylenchus dipsaci</name>
    <dbReference type="NCBI Taxonomy" id="166011"/>
    <lineage>
        <taxon>Eukaryota</taxon>
        <taxon>Metazoa</taxon>
        <taxon>Ecdysozoa</taxon>
        <taxon>Nematoda</taxon>
        <taxon>Chromadorea</taxon>
        <taxon>Rhabditida</taxon>
        <taxon>Tylenchina</taxon>
        <taxon>Tylenchomorpha</taxon>
        <taxon>Sphaerularioidea</taxon>
        <taxon>Anguinidae</taxon>
        <taxon>Anguininae</taxon>
        <taxon>Ditylenchus</taxon>
    </lineage>
</organism>
<dbReference type="Pfam" id="PF23487">
    <property type="entry name" value="Ig_TMEM132_6th"/>
    <property type="match status" value="1"/>
</dbReference>
<evidence type="ECO:0000256" key="5">
    <source>
        <dbReference type="ARBA" id="ARBA00023136"/>
    </source>
</evidence>
<keyword evidence="4" id="KW-1133">Transmembrane helix</keyword>
<evidence type="ECO:0000256" key="3">
    <source>
        <dbReference type="ARBA" id="ARBA00022692"/>
    </source>
</evidence>
<dbReference type="InterPro" id="IPR026307">
    <property type="entry name" value="TMEM132"/>
</dbReference>
<protein>
    <submittedName>
        <fullName evidence="11">Transmembrane protein family 132 middle domain-containing protein</fullName>
    </submittedName>
</protein>
<feature type="compositionally biased region" description="Low complexity" evidence="6">
    <location>
        <begin position="16"/>
        <end position="25"/>
    </location>
</feature>
<proteinExistence type="inferred from homology"/>
<feature type="region of interest" description="Disordered" evidence="6">
    <location>
        <begin position="224"/>
        <end position="248"/>
    </location>
</feature>
<evidence type="ECO:0000313" key="10">
    <source>
        <dbReference type="Proteomes" id="UP000887574"/>
    </source>
</evidence>
<evidence type="ECO:0000256" key="4">
    <source>
        <dbReference type="ARBA" id="ARBA00022989"/>
    </source>
</evidence>
<evidence type="ECO:0000256" key="6">
    <source>
        <dbReference type="SAM" id="MobiDB-lite"/>
    </source>
</evidence>
<dbReference type="InterPro" id="IPR055423">
    <property type="entry name" value="Ig_TMEM132_5th"/>
</dbReference>
<dbReference type="GO" id="GO:0016020">
    <property type="term" value="C:membrane"/>
    <property type="evidence" value="ECO:0007669"/>
    <property type="project" value="UniProtKB-SubCell"/>
</dbReference>
<evidence type="ECO:0000256" key="2">
    <source>
        <dbReference type="ARBA" id="ARBA00006166"/>
    </source>
</evidence>
<reference evidence="11" key="1">
    <citation type="submission" date="2022-11" db="UniProtKB">
        <authorList>
            <consortium name="WormBaseParasite"/>
        </authorList>
    </citation>
    <scope>IDENTIFICATION</scope>
</reference>
<name>A0A915ED65_9BILA</name>
<dbReference type="Pfam" id="PF16070">
    <property type="entry name" value="Ig_TMEM132_4th"/>
    <property type="match status" value="1"/>
</dbReference>
<dbReference type="PANTHER" id="PTHR13388:SF11">
    <property type="entry name" value="DETONATOR, ISOFORM E"/>
    <property type="match status" value="1"/>
</dbReference>
<dbReference type="InterPro" id="IPR055424">
    <property type="entry name" value="Ig_TMEM132_6th"/>
</dbReference>
<comment type="similarity">
    <text evidence="2">Belongs to the TMEM132 family.</text>
</comment>
<sequence length="462" mass="51979">MLRLKKLAHSFEPENEQSTSQSSEEQTPDTKEAVVYWSVKLFNDEKLDVGSNNYGEEEEKLTAQNWNHNNSYNAQRLSLTKFPIGNVDTVHVIVPVIKNLDLINTAIFSNSHISMPLKVFSITEGGLLQDVTSNSHCLSAETHVLKTSPICSSIYLDGSETQGSSKVAVHIQHLSLTTSVHFKVWFAQLPVTIQVSDLVLNAIDGWKIGNPKYSHQFLASSGSFKSNKKRRYQRSNRRSSSTPSSTCHNLRRQQAEVKVLASFQVVDQTNGQQLYLTGDDFEAERLMLDITQQAKGLLQAVNSEILSLFWHSNGKVFAIGENPGSTRITLQSLHQQQEEYGSISIAVSDERVSPTYVSVQVIQDAELKLHEKLPRFQPLASVFEISLIIHSHLLQQYQKAGLEVQITYSDGQTESLKDMDHQEYTLRLYSNADHAIKVTKTSLFNQWSSLLCIVCRPQKKPC</sequence>
<feature type="compositionally biased region" description="Basic residues" evidence="6">
    <location>
        <begin position="226"/>
        <end position="237"/>
    </location>
</feature>
<dbReference type="InterPro" id="IPR031437">
    <property type="entry name" value="Ig_TMEM132_4th"/>
</dbReference>
<feature type="domain" description="Transmembrane protein TMEM132 fifth" evidence="8">
    <location>
        <begin position="192"/>
        <end position="352"/>
    </location>
</feature>
<keyword evidence="5" id="KW-0472">Membrane</keyword>
<feature type="domain" description="Transmembrane protein family 132 fourth" evidence="7">
    <location>
        <begin position="93"/>
        <end position="187"/>
    </location>
</feature>
<keyword evidence="10" id="KW-1185">Reference proteome</keyword>
<keyword evidence="3" id="KW-0812">Transmembrane</keyword>
<accession>A0A915ED65</accession>
<feature type="region of interest" description="Disordered" evidence="6">
    <location>
        <begin position="1"/>
        <end position="29"/>
    </location>
</feature>
<comment type="subcellular location">
    <subcellularLocation>
        <location evidence="1">Membrane</location>
        <topology evidence="1">Single-pass type I membrane protein</topology>
    </subcellularLocation>
</comment>
<evidence type="ECO:0000259" key="8">
    <source>
        <dbReference type="Pfam" id="PF23486"/>
    </source>
</evidence>
<evidence type="ECO:0000313" key="11">
    <source>
        <dbReference type="WBParaSite" id="jg5422"/>
    </source>
</evidence>
<evidence type="ECO:0000259" key="7">
    <source>
        <dbReference type="Pfam" id="PF16070"/>
    </source>
</evidence>
<dbReference type="PANTHER" id="PTHR13388">
    <property type="entry name" value="DETONATOR, ISOFORM E"/>
    <property type="match status" value="1"/>
</dbReference>
<evidence type="ECO:0000259" key="9">
    <source>
        <dbReference type="Pfam" id="PF23487"/>
    </source>
</evidence>
<dbReference type="WBParaSite" id="jg5422">
    <property type="protein sequence ID" value="jg5422"/>
    <property type="gene ID" value="jg5422"/>
</dbReference>
<dbReference type="Pfam" id="PF23486">
    <property type="entry name" value="Ig_TMEM132_5th"/>
    <property type="match status" value="1"/>
</dbReference>